<dbReference type="PANTHER" id="PTHR35812">
    <property type="entry name" value="LIPOPROTEIN"/>
    <property type="match status" value="1"/>
</dbReference>
<sequence length="122" mass="14081">MPRFIDNDDNTITDTKTGLIWTKNTIAKDVEHEAAEKAVADLDGNWRLPTIEELRELIDYTKLRPAIDTEAFPDTESDWYWTSTPVAEYEDAARWVVYFSLGHVGDYYRDDYACVRAVRAGQ</sequence>
<reference evidence="2" key="1">
    <citation type="submission" date="2019-03" db="EMBL/GenBank/DDBJ databases">
        <title>Whole genome analysis of nitrate-reducing bacteria Marinobacter hydrocarbonoclasticus YB03.</title>
        <authorList>
            <person name="Azam A.H."/>
            <person name="Yuk S.R."/>
            <person name="Kamarisima K."/>
            <person name="Miyanaga K."/>
            <person name="Tanji Y."/>
        </authorList>
    </citation>
    <scope>NUCLEOTIDE SEQUENCE</scope>
    <source>
        <strain evidence="2">YB03</strain>
    </source>
</reference>
<proteinExistence type="predicted"/>
<name>A0A455W3E9_MARNT</name>
<evidence type="ECO:0000313" key="2">
    <source>
        <dbReference type="EMBL" id="BBJ03774.1"/>
    </source>
</evidence>
<accession>A0A455W3E9</accession>
<gene>
    <name evidence="2" type="ORF">YBY_16220</name>
</gene>
<organism evidence="2">
    <name type="scientific">Marinobacter nauticus</name>
    <name type="common">Marinobacter hydrocarbonoclasticus</name>
    <name type="synonym">Marinobacter aquaeolei</name>
    <dbReference type="NCBI Taxonomy" id="2743"/>
    <lineage>
        <taxon>Bacteria</taxon>
        <taxon>Pseudomonadati</taxon>
        <taxon>Pseudomonadota</taxon>
        <taxon>Gammaproteobacteria</taxon>
        <taxon>Pseudomonadales</taxon>
        <taxon>Marinobacteraceae</taxon>
        <taxon>Marinobacter</taxon>
    </lineage>
</organism>
<dbReference type="AlphaFoldDB" id="A0A455W3E9"/>
<dbReference type="InterPro" id="IPR011460">
    <property type="entry name" value="Lcl_C"/>
</dbReference>
<feature type="domain" description="Lcl C-terminal" evidence="1">
    <location>
        <begin position="10"/>
        <end position="119"/>
    </location>
</feature>
<dbReference type="PANTHER" id="PTHR35812:SF1">
    <property type="entry name" value="LIPOPROTEIN"/>
    <property type="match status" value="1"/>
</dbReference>
<dbReference type="Pfam" id="PF07603">
    <property type="entry name" value="Lcl_C"/>
    <property type="match status" value="1"/>
</dbReference>
<protein>
    <recommendedName>
        <fullName evidence="1">Lcl C-terminal domain-containing protein</fullName>
    </recommendedName>
</protein>
<dbReference type="EMBL" id="AP019537">
    <property type="protein sequence ID" value="BBJ03774.1"/>
    <property type="molecule type" value="Genomic_DNA"/>
</dbReference>
<evidence type="ECO:0000259" key="1">
    <source>
        <dbReference type="Pfam" id="PF07603"/>
    </source>
</evidence>